<evidence type="ECO:0000313" key="2">
    <source>
        <dbReference type="Proteomes" id="UP001445335"/>
    </source>
</evidence>
<proteinExistence type="predicted"/>
<organism evidence="1 2">
    <name type="scientific">Elliptochloris bilobata</name>
    <dbReference type="NCBI Taxonomy" id="381761"/>
    <lineage>
        <taxon>Eukaryota</taxon>
        <taxon>Viridiplantae</taxon>
        <taxon>Chlorophyta</taxon>
        <taxon>core chlorophytes</taxon>
        <taxon>Trebouxiophyceae</taxon>
        <taxon>Trebouxiophyceae incertae sedis</taxon>
        <taxon>Elliptochloris clade</taxon>
        <taxon>Elliptochloris</taxon>
    </lineage>
</organism>
<name>A0AAW1QNU2_9CHLO</name>
<dbReference type="AlphaFoldDB" id="A0AAW1QNU2"/>
<evidence type="ECO:0000313" key="1">
    <source>
        <dbReference type="EMBL" id="KAK9823057.1"/>
    </source>
</evidence>
<protein>
    <submittedName>
        <fullName evidence="1">Uncharacterized protein</fullName>
    </submittedName>
</protein>
<keyword evidence="2" id="KW-1185">Reference proteome</keyword>
<reference evidence="1 2" key="1">
    <citation type="journal article" date="2024" name="Nat. Commun.">
        <title>Phylogenomics reveals the evolutionary origins of lichenization in chlorophyte algae.</title>
        <authorList>
            <person name="Puginier C."/>
            <person name="Libourel C."/>
            <person name="Otte J."/>
            <person name="Skaloud P."/>
            <person name="Haon M."/>
            <person name="Grisel S."/>
            <person name="Petersen M."/>
            <person name="Berrin J.G."/>
            <person name="Delaux P.M."/>
            <person name="Dal Grande F."/>
            <person name="Keller J."/>
        </authorList>
    </citation>
    <scope>NUCLEOTIDE SEQUENCE [LARGE SCALE GENOMIC DNA]</scope>
    <source>
        <strain evidence="1 2">SAG 245.80</strain>
    </source>
</reference>
<dbReference type="Proteomes" id="UP001445335">
    <property type="component" value="Unassembled WGS sequence"/>
</dbReference>
<gene>
    <name evidence="1" type="ORF">WJX81_005313</name>
</gene>
<dbReference type="EMBL" id="JALJOU010000080">
    <property type="protein sequence ID" value="KAK9823057.1"/>
    <property type="molecule type" value="Genomic_DNA"/>
</dbReference>
<accession>A0AAW1QNU2</accession>
<comment type="caution">
    <text evidence="1">The sequence shown here is derived from an EMBL/GenBank/DDBJ whole genome shotgun (WGS) entry which is preliminary data.</text>
</comment>
<sequence length="449" mass="45550">MQSYLARLAEASAASHWTAGRCTGRNLKTYDASECAWLHNNECFIGSGAASIMLAAAKTSTVLARILRTAAVCSQKIIEAECAEAVATCSWSAEDGGWCTSTLLELEEQKCSAPSPNQAVYPCGVLSTADACNAQGGCTWDATGDGSCFFDSAAEEGLAPAAPAPAPTTVATDPGRRLRGLPARRLHVAPHDIAPLCSLMAAFQDDHGEASCRNLTTQAQCLHNSSCSWDAFLAACESAAGPASLAAIAFADAVDAARFSAVQRGCRSLPSRAACLAPRLGYGGAFTTVHGNTTFPQAAAAGLAADTTKVAFLRGFRELLGESSGMGFDLIRITGLTVLQDGSAVVAWVVHFPAGADALATDFSAKLAKPAAASAIWALSPAFQVYSGVTVAGVTSATNVSAGALGLDALNPSDTLTMSAPAPAPSSAGRASLALLAVGACAAAVLLLV</sequence>